<dbReference type="Proteomes" id="UP000325313">
    <property type="component" value="Unassembled WGS sequence"/>
</dbReference>
<accession>A0A5B0MHL1</accession>
<feature type="compositionally biased region" description="Basic and acidic residues" evidence="1">
    <location>
        <begin position="28"/>
        <end position="41"/>
    </location>
</feature>
<proteinExistence type="predicted"/>
<organism evidence="2 3">
    <name type="scientific">Puccinia graminis f. sp. tritici</name>
    <dbReference type="NCBI Taxonomy" id="56615"/>
    <lineage>
        <taxon>Eukaryota</taxon>
        <taxon>Fungi</taxon>
        <taxon>Dikarya</taxon>
        <taxon>Basidiomycota</taxon>
        <taxon>Pucciniomycotina</taxon>
        <taxon>Pucciniomycetes</taxon>
        <taxon>Pucciniales</taxon>
        <taxon>Pucciniaceae</taxon>
        <taxon>Puccinia</taxon>
    </lineage>
</organism>
<comment type="caution">
    <text evidence="2">The sequence shown here is derived from an EMBL/GenBank/DDBJ whole genome shotgun (WGS) entry which is preliminary data.</text>
</comment>
<gene>
    <name evidence="2" type="ORF">PGTUg99_032328</name>
</gene>
<dbReference type="AlphaFoldDB" id="A0A5B0MHL1"/>
<name>A0A5B0MHL1_PUCGR</name>
<reference evidence="2 3" key="1">
    <citation type="submission" date="2019-05" db="EMBL/GenBank/DDBJ databases">
        <title>Emergence of the Ug99 lineage of the wheat stem rust pathogen through somatic hybridization.</title>
        <authorList>
            <person name="Li F."/>
            <person name="Upadhyaya N.M."/>
            <person name="Sperschneider J."/>
            <person name="Matny O."/>
            <person name="Nguyen-Phuc H."/>
            <person name="Mago R."/>
            <person name="Raley C."/>
            <person name="Miller M.E."/>
            <person name="Silverstein K.A.T."/>
            <person name="Henningsen E."/>
            <person name="Hirsch C.D."/>
            <person name="Visser B."/>
            <person name="Pretorius Z.A."/>
            <person name="Steffenson B.J."/>
            <person name="Schwessinger B."/>
            <person name="Dodds P.N."/>
            <person name="Figueroa M."/>
        </authorList>
    </citation>
    <scope>NUCLEOTIDE SEQUENCE [LARGE SCALE GENOMIC DNA]</scope>
    <source>
        <strain evidence="2 3">Ug99</strain>
    </source>
</reference>
<protein>
    <submittedName>
        <fullName evidence="2">Uncharacterized protein</fullName>
    </submittedName>
</protein>
<evidence type="ECO:0000313" key="3">
    <source>
        <dbReference type="Proteomes" id="UP000325313"/>
    </source>
</evidence>
<feature type="region of interest" description="Disordered" evidence="1">
    <location>
        <begin position="1"/>
        <end position="47"/>
    </location>
</feature>
<evidence type="ECO:0000256" key="1">
    <source>
        <dbReference type="SAM" id="MobiDB-lite"/>
    </source>
</evidence>
<dbReference type="EMBL" id="VDEP01000472">
    <property type="protein sequence ID" value="KAA1075619.1"/>
    <property type="molecule type" value="Genomic_DNA"/>
</dbReference>
<sequence length="251" mass="28578">MNLTILRSVTGRRKRMGGANTNTPEWKSLNREPSCDTRQGGETDIVGNDWHLPAPAFRLGVRSPARHAATGDKQSLTDMSLGPTAITAEELPVCQTDHSVLKDLGESLWKVFGSARNLQEVLVERLRDSRNGAIFFQQPSTNPTERGFLLFFFQVKKERYVRFLAPTRIGLVDLHTSVWMMVLTPASSLPPQRRPSLSVRVVIRVFDEKKRERFCRSWMAVAGRCRRKGGKSYWIGQRKVNRSAHFEIRLD</sequence>
<evidence type="ECO:0000313" key="2">
    <source>
        <dbReference type="EMBL" id="KAA1075619.1"/>
    </source>
</evidence>